<keyword evidence="3" id="KW-1185">Reference proteome</keyword>
<gene>
    <name evidence="2" type="ORF">JOE61_002554</name>
</gene>
<feature type="compositionally biased region" description="Basic and acidic residues" evidence="1">
    <location>
        <begin position="18"/>
        <end position="33"/>
    </location>
</feature>
<reference evidence="2 3" key="1">
    <citation type="submission" date="2021-01" db="EMBL/GenBank/DDBJ databases">
        <title>Sequencing the genomes of 1000 actinobacteria strains.</title>
        <authorList>
            <person name="Klenk H.-P."/>
        </authorList>
    </citation>
    <scope>NUCLEOTIDE SEQUENCE [LARGE SCALE GENOMIC DNA]</scope>
    <source>
        <strain evidence="2 3">DSM 18239</strain>
    </source>
</reference>
<evidence type="ECO:0000256" key="1">
    <source>
        <dbReference type="SAM" id="MobiDB-lite"/>
    </source>
</evidence>
<proteinExistence type="predicted"/>
<evidence type="ECO:0000313" key="3">
    <source>
        <dbReference type="Proteomes" id="UP000732378"/>
    </source>
</evidence>
<sequence>MPSAAVSRTRAPLQTSHHHPDVDRSQRRSRADVPRTAQESP</sequence>
<accession>A0ABS2MC63</accession>
<protein>
    <submittedName>
        <fullName evidence="2">Uncharacterized protein</fullName>
    </submittedName>
</protein>
<comment type="caution">
    <text evidence="2">The sequence shown here is derived from an EMBL/GenBank/DDBJ whole genome shotgun (WGS) entry which is preliminary data.</text>
</comment>
<dbReference type="EMBL" id="JAFBBZ010000001">
    <property type="protein sequence ID" value="MBM7508740.1"/>
    <property type="molecule type" value="Genomic_DNA"/>
</dbReference>
<feature type="region of interest" description="Disordered" evidence="1">
    <location>
        <begin position="1"/>
        <end position="41"/>
    </location>
</feature>
<organism evidence="2 3">
    <name type="scientific">Nocardioides salarius</name>
    <dbReference type="NCBI Taxonomy" id="374513"/>
    <lineage>
        <taxon>Bacteria</taxon>
        <taxon>Bacillati</taxon>
        <taxon>Actinomycetota</taxon>
        <taxon>Actinomycetes</taxon>
        <taxon>Propionibacteriales</taxon>
        <taxon>Nocardioidaceae</taxon>
        <taxon>Nocardioides</taxon>
    </lineage>
</organism>
<evidence type="ECO:0000313" key="2">
    <source>
        <dbReference type="EMBL" id="MBM7508740.1"/>
    </source>
</evidence>
<dbReference type="RefSeq" id="WP_264675476.1">
    <property type="nucleotide sequence ID" value="NZ_JACDTV010000004.1"/>
</dbReference>
<name>A0ABS2MC63_9ACTN</name>
<dbReference type="Proteomes" id="UP000732378">
    <property type="component" value="Unassembled WGS sequence"/>
</dbReference>